<dbReference type="InterPro" id="IPR036291">
    <property type="entry name" value="NAD(P)-bd_dom_sf"/>
</dbReference>
<dbReference type="SUPFAM" id="SSF52283">
    <property type="entry name" value="Formate/glycerate dehydrogenase catalytic domain-like"/>
    <property type="match status" value="1"/>
</dbReference>
<evidence type="ECO:0000256" key="2">
    <source>
        <dbReference type="ARBA" id="ARBA00023002"/>
    </source>
</evidence>
<feature type="domain" description="D-isomer specific 2-hydroxyacid dehydrogenase NAD-binding" evidence="6">
    <location>
        <begin position="110"/>
        <end position="289"/>
    </location>
</feature>
<dbReference type="PANTHER" id="PTHR43761:SF1">
    <property type="entry name" value="D-ISOMER SPECIFIC 2-HYDROXYACID DEHYDROGENASE CATALYTIC DOMAIN-CONTAINING PROTEIN-RELATED"/>
    <property type="match status" value="1"/>
</dbReference>
<dbReference type="Pfam" id="PF00389">
    <property type="entry name" value="2-Hacid_dh"/>
    <property type="match status" value="1"/>
</dbReference>
<reference evidence="7 8" key="1">
    <citation type="journal article" date="2015" name="Genome Announc.">
        <title>Genome Sequence of Lactobacillus curieae CCTCC M 2011381T, a Novel Producer of Gamma-aminobutyric Acid.</title>
        <authorList>
            <person name="Wang Y."/>
            <person name="Wang Y."/>
            <person name="Lang C."/>
            <person name="Wei D."/>
            <person name="Xu P."/>
            <person name="Xie J."/>
        </authorList>
    </citation>
    <scope>NUCLEOTIDE SEQUENCE [LARGE SCALE GENOMIC DNA]</scope>
    <source>
        <strain evidence="7 8">CCTCC M 2011381</strain>
    </source>
</reference>
<comment type="similarity">
    <text evidence="1 4">Belongs to the D-isomer specific 2-hydroxyacid dehydrogenase family.</text>
</comment>
<evidence type="ECO:0000313" key="8">
    <source>
        <dbReference type="Proteomes" id="UP000030361"/>
    </source>
</evidence>
<dbReference type="EMBL" id="CP018906">
    <property type="protein sequence ID" value="AQW21471.1"/>
    <property type="molecule type" value="Genomic_DNA"/>
</dbReference>
<dbReference type="PROSITE" id="PS00670">
    <property type="entry name" value="D_2_HYDROXYACID_DH_2"/>
    <property type="match status" value="1"/>
</dbReference>
<evidence type="ECO:0000313" key="7">
    <source>
        <dbReference type="EMBL" id="AQW21471.1"/>
    </source>
</evidence>
<dbReference type="OrthoDB" id="9805416at2"/>
<dbReference type="InterPro" id="IPR006140">
    <property type="entry name" value="D-isomer_DH_NAD-bd"/>
</dbReference>
<evidence type="ECO:0000256" key="1">
    <source>
        <dbReference type="ARBA" id="ARBA00005854"/>
    </source>
</evidence>
<dbReference type="AlphaFoldDB" id="A0A1S6QIP4"/>
<dbReference type="InterPro" id="IPR050418">
    <property type="entry name" value="D-iso_2-hydroxyacid_DH_PdxB"/>
</dbReference>
<keyword evidence="2 4" id="KW-0560">Oxidoreductase</keyword>
<evidence type="ECO:0000256" key="3">
    <source>
        <dbReference type="ARBA" id="ARBA00023027"/>
    </source>
</evidence>
<accession>A0A1S6QIP4</accession>
<dbReference type="CDD" id="cd12162">
    <property type="entry name" value="2-Hacid_dh_4"/>
    <property type="match status" value="1"/>
</dbReference>
<gene>
    <name evidence="7" type="ORF">PL11_005745</name>
</gene>
<dbReference type="RefSeq" id="WP_035167932.1">
    <property type="nucleotide sequence ID" value="NZ_CP018906.1"/>
</dbReference>
<name>A0A1S6QIP4_9LACO</name>
<feature type="domain" description="D-isomer specific 2-hydroxyacid dehydrogenase catalytic" evidence="5">
    <location>
        <begin position="15"/>
        <end position="317"/>
    </location>
</feature>
<keyword evidence="3" id="KW-0520">NAD</keyword>
<keyword evidence="8" id="KW-1185">Reference proteome</keyword>
<dbReference type="PANTHER" id="PTHR43761">
    <property type="entry name" value="D-ISOMER SPECIFIC 2-HYDROXYACID DEHYDROGENASE FAMILY PROTEIN (AFU_ORTHOLOGUE AFUA_1G13630)"/>
    <property type="match status" value="1"/>
</dbReference>
<dbReference type="KEGG" id="lcu:PL11_005745"/>
<evidence type="ECO:0000259" key="6">
    <source>
        <dbReference type="Pfam" id="PF02826"/>
    </source>
</evidence>
<dbReference type="GO" id="GO:0051287">
    <property type="term" value="F:NAD binding"/>
    <property type="evidence" value="ECO:0007669"/>
    <property type="project" value="InterPro"/>
</dbReference>
<dbReference type="Proteomes" id="UP000030361">
    <property type="component" value="Chromosome"/>
</dbReference>
<dbReference type="InterPro" id="IPR029753">
    <property type="entry name" value="D-isomer_DH_CS"/>
</dbReference>
<dbReference type="PROSITE" id="PS00671">
    <property type="entry name" value="D_2_HYDROXYACID_DH_3"/>
    <property type="match status" value="1"/>
</dbReference>
<dbReference type="SUPFAM" id="SSF51735">
    <property type="entry name" value="NAD(P)-binding Rossmann-fold domains"/>
    <property type="match status" value="1"/>
</dbReference>
<sequence>MKIVVLDGYALNPGDLDWEPLKKFGDFTLYDRTPVDNADEILKRIGDADIVFDNKTPLTADIIAKAPNLKYIGLLSTGYDVIDLDAAKQNDVVVTNIPTYGTDAVAQHAFALLLEITNQVGVHDRLVHDGKWSTNPDFTFWVKPLVELRGKTIGLIGFGKIGQQVAQIAHAFSMNVIYYNHRPKQAPGDWATQVELDDLFAQADIISLHTPLTPQTSEIINRDNIAKMKDGVIIINTARGGLIEESATADALNNGKIFGLGVDVASYEPIKKDNPLLTAKNAIITPHIAWAPLETRSRLLGIAADNLQAFVDGKPENTVEA</sequence>
<organism evidence="7 8">
    <name type="scientific">Lentilactobacillus curieae</name>
    <dbReference type="NCBI Taxonomy" id="1138822"/>
    <lineage>
        <taxon>Bacteria</taxon>
        <taxon>Bacillati</taxon>
        <taxon>Bacillota</taxon>
        <taxon>Bacilli</taxon>
        <taxon>Lactobacillales</taxon>
        <taxon>Lactobacillaceae</taxon>
        <taxon>Lentilactobacillus</taxon>
    </lineage>
</organism>
<evidence type="ECO:0000259" key="5">
    <source>
        <dbReference type="Pfam" id="PF00389"/>
    </source>
</evidence>
<dbReference type="FunFam" id="3.40.50.720:FF:000203">
    <property type="entry name" value="D-3-phosphoglycerate dehydrogenase (SerA)"/>
    <property type="match status" value="1"/>
</dbReference>
<evidence type="ECO:0000256" key="4">
    <source>
        <dbReference type="RuleBase" id="RU003719"/>
    </source>
</evidence>
<dbReference type="InterPro" id="IPR006139">
    <property type="entry name" value="D-isomer_2_OHA_DH_cat_dom"/>
</dbReference>
<protein>
    <submittedName>
        <fullName evidence="7">Hydroxyacid dehydrogenase</fullName>
    </submittedName>
</protein>
<dbReference type="Pfam" id="PF02826">
    <property type="entry name" value="2-Hacid_dh_C"/>
    <property type="match status" value="1"/>
</dbReference>
<dbReference type="GO" id="GO:0016616">
    <property type="term" value="F:oxidoreductase activity, acting on the CH-OH group of donors, NAD or NADP as acceptor"/>
    <property type="evidence" value="ECO:0007669"/>
    <property type="project" value="InterPro"/>
</dbReference>
<proteinExistence type="inferred from homology"/>
<dbReference type="eggNOG" id="COG1052">
    <property type="taxonomic scope" value="Bacteria"/>
</dbReference>
<dbReference type="Gene3D" id="3.40.50.720">
    <property type="entry name" value="NAD(P)-binding Rossmann-like Domain"/>
    <property type="match status" value="2"/>
</dbReference>